<protein>
    <recommendedName>
        <fullName evidence="4">Preprotein translocase subunit SecY</fullName>
    </recommendedName>
</protein>
<evidence type="ECO:0000256" key="1">
    <source>
        <dbReference type="SAM" id="Phobius"/>
    </source>
</evidence>
<accession>A0A227J381</accession>
<dbReference type="EMBL" id="NIXT01003845">
    <property type="protein sequence ID" value="OXE28905.1"/>
    <property type="molecule type" value="Genomic_DNA"/>
</dbReference>
<keyword evidence="1" id="KW-0812">Transmembrane</keyword>
<dbReference type="AlphaFoldDB" id="A0A227J381"/>
<evidence type="ECO:0008006" key="4">
    <source>
        <dbReference type="Google" id="ProtNLM"/>
    </source>
</evidence>
<name>A0A227J381_VIBPH</name>
<feature type="non-terminal residue" evidence="2">
    <location>
        <position position="98"/>
    </location>
</feature>
<feature type="transmembrane region" description="Helical" evidence="1">
    <location>
        <begin position="41"/>
        <end position="59"/>
    </location>
</feature>
<proteinExistence type="predicted"/>
<reference evidence="2 3" key="1">
    <citation type="journal article" date="2017" name="Appl. Environ. Microbiol.">
        <title>Parallel evolution of two clades of a major Atlantic endemic Vibrio parahaemolyticus pathogen lineage by independent acquisition of related pathogenicity islands.</title>
        <authorList>
            <person name="Xu F."/>
            <person name="Gonzalez-Escalona N."/>
            <person name="Drees K.P."/>
            <person name="Sebra R.P."/>
            <person name="Cooper V.S."/>
            <person name="Jones S.H."/>
            <person name="Whistler C.A."/>
        </authorList>
    </citation>
    <scope>NUCLEOTIDE SEQUENCE [LARGE SCALE GENOMIC DNA]</scope>
    <source>
        <strain evidence="2 3">MAVP-3</strain>
    </source>
</reference>
<sequence length="98" mass="11375">REQTISMGNNIKRAIKGIATGLVMVVVTSTVILARDYLGEISASFIIAMSFIYALREIFKDDLRDAMWRWIRKGKPKWRKKYIDPTTKKVVGKKLEWL</sequence>
<feature type="non-terminal residue" evidence="2">
    <location>
        <position position="1"/>
    </location>
</feature>
<dbReference type="Proteomes" id="UP000214596">
    <property type="component" value="Unassembled WGS sequence"/>
</dbReference>
<keyword evidence="1" id="KW-1133">Transmembrane helix</keyword>
<gene>
    <name evidence="2" type="ORF">CA163_31450</name>
</gene>
<comment type="caution">
    <text evidence="2">The sequence shown here is derived from an EMBL/GenBank/DDBJ whole genome shotgun (WGS) entry which is preliminary data.</text>
</comment>
<evidence type="ECO:0000313" key="2">
    <source>
        <dbReference type="EMBL" id="OXE28905.1"/>
    </source>
</evidence>
<keyword evidence="1" id="KW-0472">Membrane</keyword>
<evidence type="ECO:0000313" key="3">
    <source>
        <dbReference type="Proteomes" id="UP000214596"/>
    </source>
</evidence>
<organism evidence="2 3">
    <name type="scientific">Vibrio parahaemolyticus</name>
    <dbReference type="NCBI Taxonomy" id="670"/>
    <lineage>
        <taxon>Bacteria</taxon>
        <taxon>Pseudomonadati</taxon>
        <taxon>Pseudomonadota</taxon>
        <taxon>Gammaproteobacteria</taxon>
        <taxon>Vibrionales</taxon>
        <taxon>Vibrionaceae</taxon>
        <taxon>Vibrio</taxon>
    </lineage>
</organism>
<feature type="transmembrane region" description="Helical" evidence="1">
    <location>
        <begin position="14"/>
        <end position="35"/>
    </location>
</feature>